<dbReference type="AlphaFoldDB" id="A0A168L2H0"/>
<dbReference type="SUPFAM" id="SSF56059">
    <property type="entry name" value="Glutathione synthetase ATP-binding domain-like"/>
    <property type="match status" value="1"/>
</dbReference>
<dbReference type="Gene3D" id="3.30.470.20">
    <property type="entry name" value="ATP-grasp fold, B domain"/>
    <property type="match status" value="1"/>
</dbReference>
<proteinExistence type="predicted"/>
<accession>A0A168L2H0</accession>
<dbReference type="OrthoDB" id="7869153at2"/>
<keyword evidence="2" id="KW-1185">Reference proteome</keyword>
<dbReference type="Pfam" id="PF14398">
    <property type="entry name" value="ATPgrasp_YheCD"/>
    <property type="match status" value="1"/>
</dbReference>
<reference evidence="1 2" key="1">
    <citation type="submission" date="2016-03" db="EMBL/GenBank/DDBJ databases">
        <title>Draft genome sequence of Paenibacillus glacialis DSM 22343.</title>
        <authorList>
            <person name="Shin S.-K."/>
            <person name="Yi H."/>
        </authorList>
    </citation>
    <scope>NUCLEOTIDE SEQUENCE [LARGE SCALE GENOMIC DNA]</scope>
    <source>
        <strain evidence="1 2">DSM 22343</strain>
    </source>
</reference>
<name>A0A168L2H0_9BACL</name>
<dbReference type="Proteomes" id="UP000076967">
    <property type="component" value="Unassembled WGS sequence"/>
</dbReference>
<dbReference type="InterPro" id="IPR026838">
    <property type="entry name" value="YheC/D"/>
</dbReference>
<organism evidence="1 2">
    <name type="scientific">Paenibacillus glacialis</name>
    <dbReference type="NCBI Taxonomy" id="494026"/>
    <lineage>
        <taxon>Bacteria</taxon>
        <taxon>Bacillati</taxon>
        <taxon>Bacillota</taxon>
        <taxon>Bacilli</taxon>
        <taxon>Bacillales</taxon>
        <taxon>Paenibacillaceae</taxon>
        <taxon>Paenibacillus</taxon>
    </lineage>
</organism>
<evidence type="ECO:0000313" key="2">
    <source>
        <dbReference type="Proteomes" id="UP000076967"/>
    </source>
</evidence>
<evidence type="ECO:0000313" key="1">
    <source>
        <dbReference type="EMBL" id="OAB42809.1"/>
    </source>
</evidence>
<dbReference type="EMBL" id="LVJH01000017">
    <property type="protein sequence ID" value="OAB42809.1"/>
    <property type="molecule type" value="Genomic_DNA"/>
</dbReference>
<protein>
    <submittedName>
        <fullName evidence="1">Endospore coat-associated protein</fullName>
    </submittedName>
</protein>
<sequence>MKGKRMRTVSSKWLKTNALLSHGEIRQFIPMTQRLTSGNLSSMLARYGMVYIKPERGTYGNGVIRAELLKQGPNKYQYQIEMKKRMFKDYQSFYQALTKVTKKRSYLVQMGIHLLKYQKRRFDIRVMVQLNPKGNWETTGIIGRVAHPGKIVTNYHSGGQLVNIEKLLTSHLSLNEQKFLIGKMSKLGVTIAKQLKQKYPDYRQVGVDVGLDVTMKPWIIEVNTNPDPYIFRKLADKSVFRKVMRYKRLKAPIRLLKKKK</sequence>
<comment type="caution">
    <text evidence="1">The sequence shown here is derived from an EMBL/GenBank/DDBJ whole genome shotgun (WGS) entry which is preliminary data.</text>
</comment>
<gene>
    <name evidence="1" type="ORF">PGLA_10085</name>
</gene>
<dbReference type="STRING" id="494026.PGLA_10085"/>